<keyword evidence="3" id="KW-0159">Chromosome partition</keyword>
<feature type="domain" description="N-acetyltransferase" evidence="11">
    <location>
        <begin position="73"/>
        <end position="248"/>
    </location>
</feature>
<comment type="catalytic activity">
    <reaction evidence="9">
        <text>L-lysyl-[protein] + acetyl-CoA = N(6)-acetyl-L-lysyl-[protein] + CoA + H(+)</text>
        <dbReference type="Rhea" id="RHEA:45948"/>
        <dbReference type="Rhea" id="RHEA-COMP:9752"/>
        <dbReference type="Rhea" id="RHEA-COMP:10731"/>
        <dbReference type="ChEBI" id="CHEBI:15378"/>
        <dbReference type="ChEBI" id="CHEBI:29969"/>
        <dbReference type="ChEBI" id="CHEBI:57287"/>
        <dbReference type="ChEBI" id="CHEBI:57288"/>
        <dbReference type="ChEBI" id="CHEBI:61930"/>
        <dbReference type="EC" id="2.3.1.48"/>
    </reaction>
</comment>
<comment type="similarity">
    <text evidence="6">Belongs to the acetyltransferase family. NAA60 subfamily.</text>
</comment>
<reference evidence="13" key="1">
    <citation type="submission" date="2011-08" db="EMBL/GenBank/DDBJ databases">
        <authorList>
            <person name="Rombauts S."/>
        </authorList>
    </citation>
    <scope>NUCLEOTIDE SEQUENCE</scope>
    <source>
        <strain evidence="13">London</strain>
    </source>
</reference>
<keyword evidence="13" id="KW-1185">Reference proteome</keyword>
<comment type="catalytic activity">
    <reaction evidence="10">
        <text>N-terminal L-methionyl-[transmembrane protein] + acetyl-CoA = N-terminal N(alpha)-acetyl-L-methionyl-[transmembrane protein] + CoA + H(+)</text>
        <dbReference type="Rhea" id="RHEA:50604"/>
        <dbReference type="Rhea" id="RHEA-COMP:12745"/>
        <dbReference type="Rhea" id="RHEA-COMP:12746"/>
        <dbReference type="ChEBI" id="CHEBI:15378"/>
        <dbReference type="ChEBI" id="CHEBI:57287"/>
        <dbReference type="ChEBI" id="CHEBI:57288"/>
        <dbReference type="ChEBI" id="CHEBI:64731"/>
        <dbReference type="ChEBI" id="CHEBI:133414"/>
        <dbReference type="EC" id="2.3.1.259"/>
    </reaction>
</comment>
<keyword evidence="5" id="KW-0012">Acyltransferase</keyword>
<keyword evidence="4" id="KW-0156">Chromatin regulator</keyword>
<dbReference type="Proteomes" id="UP000015104">
    <property type="component" value="Unassembled WGS sequence"/>
</dbReference>
<dbReference type="InterPro" id="IPR016181">
    <property type="entry name" value="Acyl_CoA_acyltransferase"/>
</dbReference>
<proteinExistence type="inferred from homology"/>
<evidence type="ECO:0000313" key="12">
    <source>
        <dbReference type="EnsemblMetazoa" id="tetur04g01810.1"/>
    </source>
</evidence>
<evidence type="ECO:0000256" key="10">
    <source>
        <dbReference type="ARBA" id="ARBA00048848"/>
    </source>
</evidence>
<evidence type="ECO:0000256" key="9">
    <source>
        <dbReference type="ARBA" id="ARBA00048017"/>
    </source>
</evidence>
<dbReference type="EMBL" id="CAEY01001352">
    <property type="status" value="NOT_ANNOTATED_CDS"/>
    <property type="molecule type" value="Genomic_DNA"/>
</dbReference>
<dbReference type="eggNOG" id="KOG3138">
    <property type="taxonomic scope" value="Eukaryota"/>
</dbReference>
<dbReference type="EC" id="2.3.1.48" evidence="1"/>
<evidence type="ECO:0000256" key="5">
    <source>
        <dbReference type="ARBA" id="ARBA00023315"/>
    </source>
</evidence>
<evidence type="ECO:0000259" key="11">
    <source>
        <dbReference type="PROSITE" id="PS51186"/>
    </source>
</evidence>
<dbReference type="InterPro" id="IPR000182">
    <property type="entry name" value="GNAT_dom"/>
</dbReference>
<evidence type="ECO:0000256" key="8">
    <source>
        <dbReference type="ARBA" id="ARBA00026144"/>
    </source>
</evidence>
<dbReference type="EC" id="2.3.1.259" evidence="7"/>
<protein>
    <recommendedName>
        <fullName evidence="8">N-alpha-acetyltransferase 60</fullName>
        <ecNumber evidence="7">2.3.1.259</ecNumber>
        <ecNumber evidence="1">2.3.1.48</ecNumber>
    </recommendedName>
</protein>
<dbReference type="PANTHER" id="PTHR14744:SF15">
    <property type="entry name" value="N-ALPHA-ACETYLTRANSFERASE 60"/>
    <property type="match status" value="1"/>
</dbReference>
<dbReference type="PANTHER" id="PTHR14744">
    <property type="entry name" value="N-ALPHA-ACETYLTRANSFERASE 60"/>
    <property type="match status" value="1"/>
</dbReference>
<dbReference type="InterPro" id="IPR045141">
    <property type="entry name" value="NAA60-like"/>
</dbReference>
<reference evidence="12" key="2">
    <citation type="submission" date="2015-06" db="UniProtKB">
        <authorList>
            <consortium name="EnsemblMetazoa"/>
        </authorList>
    </citation>
    <scope>IDENTIFICATION</scope>
</reference>
<dbReference type="STRING" id="32264.T1K1L4"/>
<organism evidence="12 13">
    <name type="scientific">Tetranychus urticae</name>
    <name type="common">Two-spotted spider mite</name>
    <dbReference type="NCBI Taxonomy" id="32264"/>
    <lineage>
        <taxon>Eukaryota</taxon>
        <taxon>Metazoa</taxon>
        <taxon>Ecdysozoa</taxon>
        <taxon>Arthropoda</taxon>
        <taxon>Chelicerata</taxon>
        <taxon>Arachnida</taxon>
        <taxon>Acari</taxon>
        <taxon>Acariformes</taxon>
        <taxon>Trombidiformes</taxon>
        <taxon>Prostigmata</taxon>
        <taxon>Eleutherengona</taxon>
        <taxon>Raphignathae</taxon>
        <taxon>Tetranychoidea</taxon>
        <taxon>Tetranychidae</taxon>
        <taxon>Tetranychus</taxon>
    </lineage>
</organism>
<accession>T1K1L4</accession>
<dbReference type="GO" id="GO:0000139">
    <property type="term" value="C:Golgi membrane"/>
    <property type="evidence" value="ECO:0007669"/>
    <property type="project" value="TreeGrafter"/>
</dbReference>
<dbReference type="GO" id="GO:0004402">
    <property type="term" value="F:histone acetyltransferase activity"/>
    <property type="evidence" value="ECO:0007669"/>
    <property type="project" value="TreeGrafter"/>
</dbReference>
<evidence type="ECO:0000256" key="7">
    <source>
        <dbReference type="ARBA" id="ARBA00026111"/>
    </source>
</evidence>
<dbReference type="Pfam" id="PF00583">
    <property type="entry name" value="Acetyltransf_1"/>
    <property type="match status" value="1"/>
</dbReference>
<name>T1K1L4_TETUR</name>
<keyword evidence="2" id="KW-0808">Transferase</keyword>
<evidence type="ECO:0000256" key="6">
    <source>
        <dbReference type="ARBA" id="ARBA00025774"/>
    </source>
</evidence>
<evidence type="ECO:0000313" key="13">
    <source>
        <dbReference type="Proteomes" id="UP000015104"/>
    </source>
</evidence>
<evidence type="ECO:0000256" key="2">
    <source>
        <dbReference type="ARBA" id="ARBA00022679"/>
    </source>
</evidence>
<evidence type="ECO:0000256" key="1">
    <source>
        <dbReference type="ARBA" id="ARBA00013184"/>
    </source>
</evidence>
<dbReference type="GO" id="GO:0120518">
    <property type="term" value="F:protein N-terminal-methionine acetyltransferase activity"/>
    <property type="evidence" value="ECO:0007669"/>
    <property type="project" value="UniProtKB-EC"/>
</dbReference>
<dbReference type="PROSITE" id="PS51186">
    <property type="entry name" value="GNAT"/>
    <property type="match status" value="1"/>
</dbReference>
<dbReference type="HOGENOM" id="CLU_901161_0_0_1"/>
<dbReference type="GO" id="GO:0007059">
    <property type="term" value="P:chromosome segregation"/>
    <property type="evidence" value="ECO:0007669"/>
    <property type="project" value="UniProtKB-KW"/>
</dbReference>
<dbReference type="Gene3D" id="3.40.630.30">
    <property type="match status" value="1"/>
</dbReference>
<dbReference type="AlphaFoldDB" id="T1K1L4"/>
<dbReference type="CDD" id="cd04301">
    <property type="entry name" value="NAT_SF"/>
    <property type="match status" value="1"/>
</dbReference>
<dbReference type="SUPFAM" id="SSF55729">
    <property type="entry name" value="Acyl-CoA N-acyltransferases (Nat)"/>
    <property type="match status" value="1"/>
</dbReference>
<dbReference type="EnsemblMetazoa" id="tetur04g01810.1">
    <property type="protein sequence ID" value="tetur04g01810.1"/>
    <property type="gene ID" value="tetur04g01810"/>
</dbReference>
<evidence type="ECO:0000256" key="3">
    <source>
        <dbReference type="ARBA" id="ARBA00022829"/>
    </source>
</evidence>
<sequence>MHRHSNNQECLILAFGSVYHRISVHSKLNHLTEKGMITVNIADDNDHSSTSTSPSSVISSSQINSYQSVQDTLRFRKLCPTDLETLKSLCEVWFPITYPPEWYEAVINGEYFYPWAATINGQIVGIIVADIWSLSDCDSCDYDVLPPYKFSEDTKVAYILTFGVVKEYRRMGIGSRLLDKLINELTVNVNPSDTANTVKAVYLHVLCDNVTAINFYKSKSFRIHRYLPWYYCNYAGRGDAYSYVRYINGAKISWIYSFQFARCPIVGVCQVLGKLPYLLWRVLRILRLYRVPIFRVSEKMNEKPKEITA</sequence>
<evidence type="ECO:0000256" key="4">
    <source>
        <dbReference type="ARBA" id="ARBA00022853"/>
    </source>
</evidence>